<keyword evidence="2" id="KW-0677">Repeat</keyword>
<evidence type="ECO:0000256" key="1">
    <source>
        <dbReference type="ARBA" id="ARBA00004123"/>
    </source>
</evidence>
<keyword evidence="4" id="KW-0238">DNA-binding</keyword>
<organism evidence="9 10">
    <name type="scientific">Nyssa sinensis</name>
    <dbReference type="NCBI Taxonomy" id="561372"/>
    <lineage>
        <taxon>Eukaryota</taxon>
        <taxon>Viridiplantae</taxon>
        <taxon>Streptophyta</taxon>
        <taxon>Embryophyta</taxon>
        <taxon>Tracheophyta</taxon>
        <taxon>Spermatophyta</taxon>
        <taxon>Magnoliopsida</taxon>
        <taxon>eudicotyledons</taxon>
        <taxon>Gunneridae</taxon>
        <taxon>Pentapetalae</taxon>
        <taxon>asterids</taxon>
        <taxon>Cornales</taxon>
        <taxon>Nyssaceae</taxon>
        <taxon>Nyssa</taxon>
    </lineage>
</organism>
<proteinExistence type="predicted"/>
<dbReference type="PROSITE" id="PS50090">
    <property type="entry name" value="MYB_LIKE"/>
    <property type="match status" value="1"/>
</dbReference>
<evidence type="ECO:0000313" key="10">
    <source>
        <dbReference type="Proteomes" id="UP000325577"/>
    </source>
</evidence>
<evidence type="ECO:0000256" key="4">
    <source>
        <dbReference type="ARBA" id="ARBA00023125"/>
    </source>
</evidence>
<dbReference type="InterPro" id="IPR001005">
    <property type="entry name" value="SANT/Myb"/>
</dbReference>
<dbReference type="AlphaFoldDB" id="A0A5J4ZD66"/>
<dbReference type="Gene3D" id="1.10.10.60">
    <property type="entry name" value="Homeodomain-like"/>
    <property type="match status" value="1"/>
</dbReference>
<reference evidence="9 10" key="1">
    <citation type="submission" date="2019-09" db="EMBL/GenBank/DDBJ databases">
        <title>A chromosome-level genome assembly of the Chinese tupelo Nyssa sinensis.</title>
        <authorList>
            <person name="Yang X."/>
            <person name="Kang M."/>
            <person name="Yang Y."/>
            <person name="Xiong H."/>
            <person name="Wang M."/>
            <person name="Zhang Z."/>
            <person name="Wang Z."/>
            <person name="Wu H."/>
            <person name="Ma T."/>
            <person name="Liu J."/>
            <person name="Xi Z."/>
        </authorList>
    </citation>
    <scope>NUCLEOTIDE SEQUENCE [LARGE SCALE GENOMIC DNA]</scope>
    <source>
        <strain evidence="9">J267</strain>
        <tissue evidence="9">Leaf</tissue>
    </source>
</reference>
<dbReference type="PANTHER" id="PTHR48000:SF67">
    <property type="entry name" value="MYB-LIKE DNA-BINDING DOMAIN CONTAINING PROTEIN, EXPRESSED"/>
    <property type="match status" value="1"/>
</dbReference>
<dbReference type="EMBL" id="CM018051">
    <property type="protein sequence ID" value="KAA8516573.1"/>
    <property type="molecule type" value="Genomic_DNA"/>
</dbReference>
<evidence type="ECO:0000259" key="7">
    <source>
        <dbReference type="PROSITE" id="PS50090"/>
    </source>
</evidence>
<evidence type="ECO:0000256" key="5">
    <source>
        <dbReference type="ARBA" id="ARBA00023163"/>
    </source>
</evidence>
<comment type="subcellular location">
    <subcellularLocation>
        <location evidence="1">Nucleus</location>
    </subcellularLocation>
</comment>
<keyword evidence="6" id="KW-0539">Nucleus</keyword>
<evidence type="ECO:0000256" key="6">
    <source>
        <dbReference type="ARBA" id="ARBA00023242"/>
    </source>
</evidence>
<dbReference type="PANTHER" id="PTHR48000">
    <property type="entry name" value="OS09G0431300 PROTEIN"/>
    <property type="match status" value="1"/>
</dbReference>
<keyword evidence="3" id="KW-0805">Transcription regulation</keyword>
<dbReference type="InterPro" id="IPR009057">
    <property type="entry name" value="Homeodomain-like_sf"/>
</dbReference>
<accession>A0A5J4ZD66</accession>
<feature type="domain" description="HTH myb-type" evidence="8">
    <location>
        <begin position="1"/>
        <end position="40"/>
    </location>
</feature>
<dbReference type="PROSITE" id="PS51294">
    <property type="entry name" value="HTH_MYB"/>
    <property type="match status" value="1"/>
</dbReference>
<dbReference type="GO" id="GO:0003677">
    <property type="term" value="F:DNA binding"/>
    <property type="evidence" value="ECO:0007669"/>
    <property type="project" value="UniProtKB-KW"/>
</dbReference>
<dbReference type="SUPFAM" id="SSF46689">
    <property type="entry name" value="Homeodomain-like"/>
    <property type="match status" value="1"/>
</dbReference>
<dbReference type="OrthoDB" id="2143914at2759"/>
<dbReference type="CDD" id="cd00167">
    <property type="entry name" value="SANT"/>
    <property type="match status" value="1"/>
</dbReference>
<keyword evidence="10" id="KW-1185">Reference proteome</keyword>
<evidence type="ECO:0000313" key="9">
    <source>
        <dbReference type="EMBL" id="KAA8516573.1"/>
    </source>
</evidence>
<keyword evidence="5" id="KW-0804">Transcription</keyword>
<evidence type="ECO:0000256" key="2">
    <source>
        <dbReference type="ARBA" id="ARBA00022737"/>
    </source>
</evidence>
<dbReference type="Proteomes" id="UP000325577">
    <property type="component" value="Linkage Group LG8"/>
</dbReference>
<evidence type="ECO:0000256" key="3">
    <source>
        <dbReference type="ARBA" id="ARBA00023015"/>
    </source>
</evidence>
<evidence type="ECO:0000259" key="8">
    <source>
        <dbReference type="PROSITE" id="PS51294"/>
    </source>
</evidence>
<sequence>MICSLFATIGSRWSIIAAQLPGRTDNDIKNYWNTKLRKKLMGMISSSQKRPHQASIYPSMSLLQTSPLSYSALSPAPSSSSPAYKCSSNTYYTTPTSSFTGYNIDQPNISIPSNDLLNSTCSSNASATAILQEGFVGPVHHYAPLKDSLFMFGGDQASCSSSDGSCSNQITHGKDLDYEHEQMGLQCYLYNGVDEESQTFMLSNGGNVNGYAEKQNGLYGDYGLDQIKQLISTNTCNNFNFNFSVDEIKTEEKVMYY</sequence>
<name>A0A5J4ZD66_9ASTE</name>
<gene>
    <name evidence="9" type="ORF">F0562_016921</name>
</gene>
<dbReference type="InterPro" id="IPR017930">
    <property type="entry name" value="Myb_dom"/>
</dbReference>
<protein>
    <submittedName>
        <fullName evidence="9">Uncharacterized protein</fullName>
    </submittedName>
</protein>
<dbReference type="GO" id="GO:0005634">
    <property type="term" value="C:nucleus"/>
    <property type="evidence" value="ECO:0007669"/>
    <property type="project" value="UniProtKB-SubCell"/>
</dbReference>
<feature type="domain" description="Myb-like" evidence="7">
    <location>
        <begin position="1"/>
        <end position="36"/>
    </location>
</feature>
<dbReference type="Pfam" id="PF00249">
    <property type="entry name" value="Myb_DNA-binding"/>
    <property type="match status" value="1"/>
</dbReference>